<feature type="compositionally biased region" description="Low complexity" evidence="1">
    <location>
        <begin position="13"/>
        <end position="28"/>
    </location>
</feature>
<dbReference type="EMBL" id="BAAAFE010000007">
    <property type="protein sequence ID" value="GAA0865079.1"/>
    <property type="molecule type" value="Genomic_DNA"/>
</dbReference>
<accession>A0ABN1M7W5</accession>
<keyword evidence="4" id="KW-1185">Reference proteome</keyword>
<evidence type="ECO:0000256" key="2">
    <source>
        <dbReference type="SAM" id="SignalP"/>
    </source>
</evidence>
<organism evidence="3 4">
    <name type="scientific">Sphingopyxis soli</name>
    <dbReference type="NCBI Taxonomy" id="592051"/>
    <lineage>
        <taxon>Bacteria</taxon>
        <taxon>Pseudomonadati</taxon>
        <taxon>Pseudomonadota</taxon>
        <taxon>Alphaproteobacteria</taxon>
        <taxon>Sphingomonadales</taxon>
        <taxon>Sphingomonadaceae</taxon>
        <taxon>Sphingopyxis</taxon>
    </lineage>
</organism>
<name>A0ABN1M7W5_9SPHN</name>
<evidence type="ECO:0000313" key="4">
    <source>
        <dbReference type="Proteomes" id="UP001500738"/>
    </source>
</evidence>
<keyword evidence="2" id="KW-0732">Signal</keyword>
<proteinExistence type="predicted"/>
<comment type="caution">
    <text evidence="3">The sequence shown here is derived from an EMBL/GenBank/DDBJ whole genome shotgun (WGS) entry which is preliminary data.</text>
</comment>
<protein>
    <recommendedName>
        <fullName evidence="5">Secreted protein</fullName>
    </recommendedName>
</protein>
<feature type="chain" id="PRO_5046254488" description="Secreted protein" evidence="2">
    <location>
        <begin position="18"/>
        <end position="79"/>
    </location>
</feature>
<sequence length="79" mass="8412">MLSLVLSLMLSAAAPEAATPADPATTTVKAKKPKKICQSHTNTGSRMKRQTCKTQEEWESEQQTNVGSDARLTHGAAGN</sequence>
<evidence type="ECO:0000256" key="1">
    <source>
        <dbReference type="SAM" id="MobiDB-lite"/>
    </source>
</evidence>
<evidence type="ECO:0000313" key="3">
    <source>
        <dbReference type="EMBL" id="GAA0865079.1"/>
    </source>
</evidence>
<dbReference type="Proteomes" id="UP001500738">
    <property type="component" value="Unassembled WGS sequence"/>
</dbReference>
<feature type="signal peptide" evidence="2">
    <location>
        <begin position="1"/>
        <end position="17"/>
    </location>
</feature>
<gene>
    <name evidence="3" type="ORF">GCM10009115_22220</name>
</gene>
<feature type="region of interest" description="Disordered" evidence="1">
    <location>
        <begin position="13"/>
        <end position="79"/>
    </location>
</feature>
<reference evidence="3 4" key="1">
    <citation type="journal article" date="2019" name="Int. J. Syst. Evol. Microbiol.">
        <title>The Global Catalogue of Microorganisms (GCM) 10K type strain sequencing project: providing services to taxonomists for standard genome sequencing and annotation.</title>
        <authorList>
            <consortium name="The Broad Institute Genomics Platform"/>
            <consortium name="The Broad Institute Genome Sequencing Center for Infectious Disease"/>
            <person name="Wu L."/>
            <person name="Ma J."/>
        </authorList>
    </citation>
    <scope>NUCLEOTIDE SEQUENCE [LARGE SCALE GENOMIC DNA]</scope>
    <source>
        <strain evidence="3 4">JCM 15910</strain>
    </source>
</reference>
<evidence type="ECO:0008006" key="5">
    <source>
        <dbReference type="Google" id="ProtNLM"/>
    </source>
</evidence>
<dbReference type="RefSeq" id="WP_215350522.1">
    <property type="nucleotide sequence ID" value="NZ_BAAAFE010000007.1"/>
</dbReference>